<sequence length="217" mass="23231">MVAGAKVFNGAVGADGRSLLSTPPQRVLVMLGLYALVAAVSAVFAGAVTLGTLRVGGFHELDPPGTALRIGAAVLGWEFVNCLFWAARRWRGPAGMYAFLRTGRAERRHKPGRRSRVLRWARDTAALAAMVSAILLLRFPNEPSAPRAAIAVLVATKVLQAAISLLLATMDKAIGRVSERTQLVQPSSNPNLVPVEDLLSRPDIASQHPYRPRHTGS</sequence>
<dbReference type="EMBL" id="BAABAT010000120">
    <property type="protein sequence ID" value="GAA4264247.1"/>
    <property type="molecule type" value="Genomic_DNA"/>
</dbReference>
<keyword evidence="1" id="KW-0812">Transmembrane</keyword>
<evidence type="ECO:0008006" key="4">
    <source>
        <dbReference type="Google" id="ProtNLM"/>
    </source>
</evidence>
<keyword evidence="1" id="KW-1133">Transmembrane helix</keyword>
<name>A0ABP8DWE3_9ACTN</name>
<reference evidence="3" key="1">
    <citation type="journal article" date="2019" name="Int. J. Syst. Evol. Microbiol.">
        <title>The Global Catalogue of Microorganisms (GCM) 10K type strain sequencing project: providing services to taxonomists for standard genome sequencing and annotation.</title>
        <authorList>
            <consortium name="The Broad Institute Genomics Platform"/>
            <consortium name="The Broad Institute Genome Sequencing Center for Infectious Disease"/>
            <person name="Wu L."/>
            <person name="Ma J."/>
        </authorList>
    </citation>
    <scope>NUCLEOTIDE SEQUENCE [LARGE SCALE GENOMIC DNA]</scope>
    <source>
        <strain evidence="3">JCM 17441</strain>
    </source>
</reference>
<comment type="caution">
    <text evidence="2">The sequence shown here is derived from an EMBL/GenBank/DDBJ whole genome shotgun (WGS) entry which is preliminary data.</text>
</comment>
<organism evidence="2 3">
    <name type="scientific">Dactylosporangium darangshiense</name>
    <dbReference type="NCBI Taxonomy" id="579108"/>
    <lineage>
        <taxon>Bacteria</taxon>
        <taxon>Bacillati</taxon>
        <taxon>Actinomycetota</taxon>
        <taxon>Actinomycetes</taxon>
        <taxon>Micromonosporales</taxon>
        <taxon>Micromonosporaceae</taxon>
        <taxon>Dactylosporangium</taxon>
    </lineage>
</organism>
<proteinExistence type="predicted"/>
<feature type="transmembrane region" description="Helical" evidence="1">
    <location>
        <begin position="27"/>
        <end position="47"/>
    </location>
</feature>
<dbReference type="RefSeq" id="WP_345144763.1">
    <property type="nucleotide sequence ID" value="NZ_BAABAT010000120.1"/>
</dbReference>
<feature type="transmembrane region" description="Helical" evidence="1">
    <location>
        <begin position="67"/>
        <end position="87"/>
    </location>
</feature>
<keyword evidence="1" id="KW-0472">Membrane</keyword>
<feature type="transmembrane region" description="Helical" evidence="1">
    <location>
        <begin position="149"/>
        <end position="170"/>
    </location>
</feature>
<evidence type="ECO:0000256" key="1">
    <source>
        <dbReference type="SAM" id="Phobius"/>
    </source>
</evidence>
<accession>A0ABP8DWE3</accession>
<evidence type="ECO:0000313" key="2">
    <source>
        <dbReference type="EMBL" id="GAA4264247.1"/>
    </source>
</evidence>
<gene>
    <name evidence="2" type="ORF">GCM10022255_116110</name>
</gene>
<evidence type="ECO:0000313" key="3">
    <source>
        <dbReference type="Proteomes" id="UP001500620"/>
    </source>
</evidence>
<dbReference type="Proteomes" id="UP001500620">
    <property type="component" value="Unassembled WGS sequence"/>
</dbReference>
<keyword evidence="3" id="KW-1185">Reference proteome</keyword>
<feature type="transmembrane region" description="Helical" evidence="1">
    <location>
        <begin position="117"/>
        <end position="137"/>
    </location>
</feature>
<protein>
    <recommendedName>
        <fullName evidence="4">RDD domain-containing protein</fullName>
    </recommendedName>
</protein>